<dbReference type="AlphaFoldDB" id="A0A0G0G2L0"/>
<comment type="subunit">
    <text evidence="9">Forms a complex with SecD. Part of the essential Sec protein translocation apparatus which comprises SecA, SecYEG and auxiliary proteins SecDF. Other proteins may also be involved.</text>
</comment>
<keyword evidence="6 9" id="KW-1133">Transmembrane helix</keyword>
<feature type="domain" description="Protein export membrane protein SecD/SecF C-terminal" evidence="10">
    <location>
        <begin position="71"/>
        <end position="259"/>
    </location>
</feature>
<dbReference type="GO" id="GO:0015450">
    <property type="term" value="F:protein-transporting ATPase activity"/>
    <property type="evidence" value="ECO:0007669"/>
    <property type="project" value="InterPro"/>
</dbReference>
<sequence>MFNFLKYRLIYFLISFLVISAGLFSIVKWGYRYSIDFVGGTYLEYRIGDKTYNLREKTLNQKEQDKLISTLEKKMKAKVTVLRLETVGATLGKETINKTVIASLLAVAGILIYMSLAFKGFKYAMAAILAMIHDFLVVIGSYSLLSRFFGAEVDTMFVTAVLTTMSFSVHDTIVIFDKIREYLQTEGKEDIEHFANRALTETMVRSVNNSMTIVFMLLSLVLLGGSTIRFFIITLLIGTITGTYSSPFVATPILVWLAKRKKEKSS</sequence>
<gene>
    <name evidence="9" type="primary">secF</name>
    <name evidence="11" type="ORF">US40_C0008G0027</name>
</gene>
<comment type="caution">
    <text evidence="9">Lacks conserved residue(s) required for the propagation of feature annotation.</text>
</comment>
<dbReference type="SUPFAM" id="SSF82866">
    <property type="entry name" value="Multidrug efflux transporter AcrB transmembrane domain"/>
    <property type="match status" value="1"/>
</dbReference>
<dbReference type="PRINTS" id="PR01755">
    <property type="entry name" value="SECFTRNLCASE"/>
</dbReference>
<dbReference type="GO" id="GO:0043952">
    <property type="term" value="P:protein transport by the Sec complex"/>
    <property type="evidence" value="ECO:0007669"/>
    <property type="project" value="UniProtKB-UniRule"/>
</dbReference>
<keyword evidence="7 9" id="KW-0811">Translocation</keyword>
<protein>
    <recommendedName>
        <fullName evidence="9">Protein-export membrane protein SecF</fullName>
    </recommendedName>
</protein>
<keyword evidence="8 9" id="KW-0472">Membrane</keyword>
<evidence type="ECO:0000256" key="7">
    <source>
        <dbReference type="ARBA" id="ARBA00023010"/>
    </source>
</evidence>
<feature type="transmembrane region" description="Helical" evidence="9">
    <location>
        <begin position="230"/>
        <end position="257"/>
    </location>
</feature>
<feature type="transmembrane region" description="Helical" evidence="9">
    <location>
        <begin position="9"/>
        <end position="31"/>
    </location>
</feature>
<dbReference type="Gene3D" id="1.20.1640.10">
    <property type="entry name" value="Multidrug efflux transporter AcrB transmembrane domain"/>
    <property type="match status" value="1"/>
</dbReference>
<dbReference type="InterPro" id="IPR022813">
    <property type="entry name" value="SecD/SecF_arch_bac"/>
</dbReference>
<evidence type="ECO:0000313" key="11">
    <source>
        <dbReference type="EMBL" id="KKQ25433.1"/>
    </source>
</evidence>
<comment type="function">
    <text evidence="9">Part of the Sec protein translocase complex. Interacts with the SecYEG preprotein conducting channel. SecDF uses the proton motive force (PMF) to complete protein translocation after the ATP-dependent function of SecA.</text>
</comment>
<evidence type="ECO:0000256" key="3">
    <source>
        <dbReference type="ARBA" id="ARBA00022475"/>
    </source>
</evidence>
<keyword evidence="3 9" id="KW-1003">Cell membrane</keyword>
<dbReference type="GO" id="GO:0065002">
    <property type="term" value="P:intracellular protein transmembrane transport"/>
    <property type="evidence" value="ECO:0007669"/>
    <property type="project" value="UniProtKB-UniRule"/>
</dbReference>
<dbReference type="HAMAP" id="MF_01464_B">
    <property type="entry name" value="SecF_B"/>
    <property type="match status" value="1"/>
</dbReference>
<dbReference type="Pfam" id="PF02355">
    <property type="entry name" value="SecD_SecF_C"/>
    <property type="match status" value="1"/>
</dbReference>
<dbReference type="InterPro" id="IPR005665">
    <property type="entry name" value="SecF_bac"/>
</dbReference>
<dbReference type="InterPro" id="IPR022645">
    <property type="entry name" value="SecD/SecF_bac"/>
</dbReference>
<dbReference type="PANTHER" id="PTHR30081:SF8">
    <property type="entry name" value="PROTEIN TRANSLOCASE SUBUNIT SECF"/>
    <property type="match status" value="1"/>
</dbReference>
<organism evidence="11 12">
    <name type="scientific">Candidatus Roizmanbacteria bacterium GW2011_GWC2_37_13</name>
    <dbReference type="NCBI Taxonomy" id="1618486"/>
    <lineage>
        <taxon>Bacteria</taxon>
        <taxon>Candidatus Roizmaniibacteriota</taxon>
    </lineage>
</organism>
<dbReference type="PANTHER" id="PTHR30081">
    <property type="entry name" value="PROTEIN-EXPORT MEMBRANE PROTEIN SEC"/>
    <property type="match status" value="1"/>
</dbReference>
<evidence type="ECO:0000259" key="10">
    <source>
        <dbReference type="Pfam" id="PF02355"/>
    </source>
</evidence>
<evidence type="ECO:0000313" key="12">
    <source>
        <dbReference type="Proteomes" id="UP000034917"/>
    </source>
</evidence>
<keyword evidence="5 9" id="KW-0653">Protein transport</keyword>
<evidence type="ECO:0000256" key="9">
    <source>
        <dbReference type="HAMAP-Rule" id="MF_01464"/>
    </source>
</evidence>
<accession>A0A0G0G2L0</accession>
<feature type="transmembrane region" description="Helical" evidence="9">
    <location>
        <begin position="100"/>
        <end position="118"/>
    </location>
</feature>
<evidence type="ECO:0000256" key="2">
    <source>
        <dbReference type="ARBA" id="ARBA00022448"/>
    </source>
</evidence>
<comment type="similarity">
    <text evidence="9">Belongs to the SecD/SecF family. SecF subfamily.</text>
</comment>
<comment type="subcellular location">
    <subcellularLocation>
        <location evidence="1 9">Cell membrane</location>
        <topology evidence="1 9">Multi-pass membrane protein</topology>
    </subcellularLocation>
</comment>
<dbReference type="GO" id="GO:0006605">
    <property type="term" value="P:protein targeting"/>
    <property type="evidence" value="ECO:0007669"/>
    <property type="project" value="UniProtKB-UniRule"/>
</dbReference>
<evidence type="ECO:0000256" key="4">
    <source>
        <dbReference type="ARBA" id="ARBA00022692"/>
    </source>
</evidence>
<proteinExistence type="inferred from homology"/>
<keyword evidence="2 9" id="KW-0813">Transport</keyword>
<evidence type="ECO:0000256" key="6">
    <source>
        <dbReference type="ARBA" id="ARBA00022989"/>
    </source>
</evidence>
<reference evidence="11 12" key="1">
    <citation type="journal article" date="2015" name="Nature">
        <title>rRNA introns, odd ribosomes, and small enigmatic genomes across a large radiation of phyla.</title>
        <authorList>
            <person name="Brown C.T."/>
            <person name="Hug L.A."/>
            <person name="Thomas B.C."/>
            <person name="Sharon I."/>
            <person name="Castelle C.J."/>
            <person name="Singh A."/>
            <person name="Wilkins M.J."/>
            <person name="Williams K.H."/>
            <person name="Banfield J.F."/>
        </authorList>
    </citation>
    <scope>NUCLEOTIDE SEQUENCE [LARGE SCALE GENOMIC DNA]</scope>
</reference>
<dbReference type="EMBL" id="LBSV01000008">
    <property type="protein sequence ID" value="KKQ25433.1"/>
    <property type="molecule type" value="Genomic_DNA"/>
</dbReference>
<dbReference type="Proteomes" id="UP000034917">
    <property type="component" value="Unassembled WGS sequence"/>
</dbReference>
<dbReference type="InterPro" id="IPR048634">
    <property type="entry name" value="SecD_SecF_C"/>
</dbReference>
<dbReference type="NCBIfam" id="TIGR00966">
    <property type="entry name" value="transloc_SecF"/>
    <property type="match status" value="1"/>
</dbReference>
<evidence type="ECO:0000256" key="5">
    <source>
        <dbReference type="ARBA" id="ARBA00022927"/>
    </source>
</evidence>
<comment type="caution">
    <text evidence="11">The sequence shown here is derived from an EMBL/GenBank/DDBJ whole genome shotgun (WGS) entry which is preliminary data.</text>
</comment>
<feature type="transmembrane region" description="Helical" evidence="9">
    <location>
        <begin position="207"/>
        <end position="224"/>
    </location>
</feature>
<name>A0A0G0G2L0_9BACT</name>
<dbReference type="GO" id="GO:0005886">
    <property type="term" value="C:plasma membrane"/>
    <property type="evidence" value="ECO:0007669"/>
    <property type="project" value="UniProtKB-SubCell"/>
</dbReference>
<feature type="transmembrane region" description="Helical" evidence="9">
    <location>
        <begin position="125"/>
        <end position="145"/>
    </location>
</feature>
<evidence type="ECO:0000256" key="8">
    <source>
        <dbReference type="ARBA" id="ARBA00023136"/>
    </source>
</evidence>
<evidence type="ECO:0000256" key="1">
    <source>
        <dbReference type="ARBA" id="ARBA00004651"/>
    </source>
</evidence>
<keyword evidence="4 9" id="KW-0812">Transmembrane</keyword>